<evidence type="ECO:0000313" key="8">
    <source>
        <dbReference type="EMBL" id="KAB1217301.1"/>
    </source>
</evidence>
<sequence length="281" mass="33258">MARGKRKLVPETISIDSDTPTSEFSGNQTSEHVGASLSGHRKMSKEPGDVRRCFALTSPWDFPPFPRRKRSKRRINRKNDISNQKKLDSGVFQCHFENLWRSFSEDRKTLFTYLDSLWFFFYRKPLYKAKVLTWIRKKHIFSKNYVFVPIICWSHWSLLIFCHFGLNLHSETRTRCMLLLDSVEMGSPMQLEPDIRKFVWDIYKAEGRPETKNSVYRIPLLVPKVPQQKNGEECGRFVLFFINLFMEGAPENFSIKDYPYFMKQNWFTAEGLASFYQKLDS</sequence>
<dbReference type="PANTHER" id="PTHR46915:SF6">
    <property type="entry name" value="CYSTEINE PROTEINASES SUPERFAMILY PROTEIN"/>
    <property type="match status" value="1"/>
</dbReference>
<comment type="caution">
    <text evidence="8">The sequence shown here is derived from an EMBL/GenBank/DDBJ whole genome shotgun (WGS) entry which is preliminary data.</text>
</comment>
<protein>
    <submittedName>
        <fullName evidence="8">Putative ubiquitin-like-specific protease 2B</fullName>
    </submittedName>
</protein>
<feature type="region of interest" description="Disordered" evidence="5">
    <location>
        <begin position="1"/>
        <end position="46"/>
    </location>
</feature>
<keyword evidence="9" id="KW-1185">Reference proteome</keyword>
<dbReference type="InterPro" id="IPR003653">
    <property type="entry name" value="Peptidase_C48_C"/>
</dbReference>
<evidence type="ECO:0000256" key="1">
    <source>
        <dbReference type="ARBA" id="ARBA00005234"/>
    </source>
</evidence>
<comment type="similarity">
    <text evidence="1">Belongs to the peptidase C48 family.</text>
</comment>
<evidence type="ECO:0000256" key="4">
    <source>
        <dbReference type="ARBA" id="ARBA00022807"/>
    </source>
</evidence>
<keyword evidence="2 8" id="KW-0645">Protease</keyword>
<dbReference type="PANTHER" id="PTHR46915">
    <property type="entry name" value="UBIQUITIN-LIKE PROTEASE 4-RELATED"/>
    <property type="match status" value="1"/>
</dbReference>
<dbReference type="PROSITE" id="PS50600">
    <property type="entry name" value="ULP_PROTEASE"/>
    <property type="match status" value="1"/>
</dbReference>
<dbReference type="OrthoDB" id="1939479at2759"/>
<dbReference type="EMBL" id="RXIC02000022">
    <property type="protein sequence ID" value="KAB1217301.1"/>
    <property type="molecule type" value="Genomic_DNA"/>
</dbReference>
<accession>A0A6A1VWI1</accession>
<gene>
    <name evidence="8" type="ORF">CJ030_MR4G021020</name>
</gene>
<evidence type="ECO:0000256" key="5">
    <source>
        <dbReference type="SAM" id="MobiDB-lite"/>
    </source>
</evidence>
<name>A0A6A1VWI1_9ROSI</name>
<reference evidence="8 9" key="1">
    <citation type="journal article" date="2019" name="Plant Biotechnol. J.">
        <title>The red bayberry genome and genetic basis of sex determination.</title>
        <authorList>
            <person name="Jia H.M."/>
            <person name="Jia H.J."/>
            <person name="Cai Q.L."/>
            <person name="Wang Y."/>
            <person name="Zhao H.B."/>
            <person name="Yang W.F."/>
            <person name="Wang G.Y."/>
            <person name="Li Y.H."/>
            <person name="Zhan D.L."/>
            <person name="Shen Y.T."/>
            <person name="Niu Q.F."/>
            <person name="Chang L."/>
            <person name="Qiu J."/>
            <person name="Zhao L."/>
            <person name="Xie H.B."/>
            <person name="Fu W.Y."/>
            <person name="Jin J."/>
            <person name="Li X.W."/>
            <person name="Jiao Y."/>
            <person name="Zhou C.C."/>
            <person name="Tu T."/>
            <person name="Chai C.Y."/>
            <person name="Gao J.L."/>
            <person name="Fan L.J."/>
            <person name="van de Weg E."/>
            <person name="Wang J.Y."/>
            <person name="Gao Z.S."/>
        </authorList>
    </citation>
    <scope>NUCLEOTIDE SEQUENCE [LARGE SCALE GENOMIC DNA]</scope>
    <source>
        <tissue evidence="8">Leaves</tissue>
    </source>
</reference>
<dbReference type="SUPFAM" id="SSF54001">
    <property type="entry name" value="Cysteine proteinases"/>
    <property type="match status" value="1"/>
</dbReference>
<dbReference type="InterPro" id="IPR038765">
    <property type="entry name" value="Papain-like_cys_pep_sf"/>
</dbReference>
<keyword evidence="4" id="KW-0788">Thiol protease</keyword>
<feature type="compositionally biased region" description="Polar residues" evidence="5">
    <location>
        <begin position="14"/>
        <end position="31"/>
    </location>
</feature>
<dbReference type="GO" id="GO:0008234">
    <property type="term" value="F:cysteine-type peptidase activity"/>
    <property type="evidence" value="ECO:0007669"/>
    <property type="project" value="UniProtKB-KW"/>
</dbReference>
<dbReference type="Pfam" id="PF02902">
    <property type="entry name" value="Peptidase_C48"/>
    <property type="match status" value="1"/>
</dbReference>
<keyword evidence="6" id="KW-0812">Transmembrane</keyword>
<evidence type="ECO:0000313" key="9">
    <source>
        <dbReference type="Proteomes" id="UP000516437"/>
    </source>
</evidence>
<proteinExistence type="inferred from homology"/>
<keyword evidence="6" id="KW-1133">Transmembrane helix</keyword>
<evidence type="ECO:0000256" key="3">
    <source>
        <dbReference type="ARBA" id="ARBA00022801"/>
    </source>
</evidence>
<dbReference type="Gene3D" id="1.10.418.20">
    <property type="match status" value="1"/>
</dbReference>
<evidence type="ECO:0000259" key="7">
    <source>
        <dbReference type="PROSITE" id="PS50600"/>
    </source>
</evidence>
<dbReference type="GO" id="GO:0016926">
    <property type="term" value="P:protein desumoylation"/>
    <property type="evidence" value="ECO:0007669"/>
    <property type="project" value="UniProtKB-ARBA"/>
</dbReference>
<organism evidence="8 9">
    <name type="scientific">Morella rubra</name>
    <name type="common">Chinese bayberry</name>
    <dbReference type="NCBI Taxonomy" id="262757"/>
    <lineage>
        <taxon>Eukaryota</taxon>
        <taxon>Viridiplantae</taxon>
        <taxon>Streptophyta</taxon>
        <taxon>Embryophyta</taxon>
        <taxon>Tracheophyta</taxon>
        <taxon>Spermatophyta</taxon>
        <taxon>Magnoliopsida</taxon>
        <taxon>eudicotyledons</taxon>
        <taxon>Gunneridae</taxon>
        <taxon>Pentapetalae</taxon>
        <taxon>rosids</taxon>
        <taxon>fabids</taxon>
        <taxon>Fagales</taxon>
        <taxon>Myricaceae</taxon>
        <taxon>Morella</taxon>
    </lineage>
</organism>
<evidence type="ECO:0000256" key="6">
    <source>
        <dbReference type="SAM" id="Phobius"/>
    </source>
</evidence>
<feature type="transmembrane region" description="Helical" evidence="6">
    <location>
        <begin position="145"/>
        <end position="166"/>
    </location>
</feature>
<keyword evidence="3" id="KW-0378">Hydrolase</keyword>
<feature type="domain" description="Ubiquitin-like protease family profile" evidence="7">
    <location>
        <begin position="65"/>
        <end position="245"/>
    </location>
</feature>
<dbReference type="Gene3D" id="3.30.310.130">
    <property type="entry name" value="Ubiquitin-related"/>
    <property type="match status" value="1"/>
</dbReference>
<keyword evidence="6" id="KW-0472">Membrane</keyword>
<dbReference type="AlphaFoldDB" id="A0A6A1VWI1"/>
<dbReference type="Proteomes" id="UP000516437">
    <property type="component" value="Chromosome 4"/>
</dbReference>
<dbReference type="GO" id="GO:0006508">
    <property type="term" value="P:proteolysis"/>
    <property type="evidence" value="ECO:0007669"/>
    <property type="project" value="UniProtKB-KW"/>
</dbReference>
<evidence type="ECO:0000256" key="2">
    <source>
        <dbReference type="ARBA" id="ARBA00022670"/>
    </source>
</evidence>